<evidence type="ECO:0000313" key="7">
    <source>
        <dbReference type="Proteomes" id="UP001454036"/>
    </source>
</evidence>
<dbReference type="EMBL" id="BAABME010018695">
    <property type="protein sequence ID" value="GAA0154702.1"/>
    <property type="molecule type" value="Genomic_DNA"/>
</dbReference>
<feature type="domain" description="BRX" evidence="5">
    <location>
        <begin position="228"/>
        <end position="283"/>
    </location>
</feature>
<evidence type="ECO:0000313" key="6">
    <source>
        <dbReference type="EMBL" id="GAA0154702.1"/>
    </source>
</evidence>
<protein>
    <recommendedName>
        <fullName evidence="5">BRX domain-containing protein</fullName>
    </recommendedName>
</protein>
<dbReference type="InterPro" id="IPR044532">
    <property type="entry name" value="BRX-like"/>
</dbReference>
<name>A0AAV3PSD6_LITER</name>
<proteinExistence type="inferred from homology"/>
<dbReference type="InterPro" id="IPR013591">
    <property type="entry name" value="Brevis_radix_dom"/>
</dbReference>
<evidence type="ECO:0000256" key="1">
    <source>
        <dbReference type="ARBA" id="ARBA00004123"/>
    </source>
</evidence>
<feature type="compositionally biased region" description="Polar residues" evidence="4">
    <location>
        <begin position="9"/>
        <end position="25"/>
    </location>
</feature>
<comment type="caution">
    <text evidence="6">The sequence shown here is derived from an EMBL/GenBank/DDBJ whole genome shotgun (WGS) entry which is preliminary data.</text>
</comment>
<dbReference type="PROSITE" id="PS51514">
    <property type="entry name" value="BRX"/>
    <property type="match status" value="2"/>
</dbReference>
<dbReference type="GO" id="GO:0005634">
    <property type="term" value="C:nucleus"/>
    <property type="evidence" value="ECO:0007669"/>
    <property type="project" value="UniProtKB-SubCell"/>
</dbReference>
<dbReference type="Pfam" id="PF08381">
    <property type="entry name" value="BRX"/>
    <property type="match status" value="2"/>
</dbReference>
<accession>A0AAV3PSD6</accession>
<dbReference type="Proteomes" id="UP001454036">
    <property type="component" value="Unassembled WGS sequence"/>
</dbReference>
<evidence type="ECO:0000259" key="5">
    <source>
        <dbReference type="PROSITE" id="PS51514"/>
    </source>
</evidence>
<sequence length="283" mass="31603">MSEIVPFPGSSNSAPARDFTSSSHPPSRFAGGFSGDRTPGGQSISAAEIVVEDDNNEPNEWISQIEPAIDITFISLPEGGNDLKRIRFSRDIFDRCKAQRWWRENFDRIVELYNVQRVNRQALDTLAISDNGRDSSYLRLGSSVESPRTAPSATIEYGRNFYDPSGTRGYFPPDIQEQDGGKHFNAGSSAYGIGGTKGGMSSWDVSRTTTSSQDDASISVSNASEIESEWIVEEEEGVYITIRQLTDGTRELKRVRFSREKFGEVDARLWFEANQDRIQAQYL</sequence>
<dbReference type="PANTHER" id="PTHR46058:SF26">
    <property type="entry name" value="PROTEIN BREVIS RADIX-LIKE 1"/>
    <property type="match status" value="1"/>
</dbReference>
<feature type="domain" description="BRX" evidence="5">
    <location>
        <begin position="59"/>
        <end position="114"/>
    </location>
</feature>
<evidence type="ECO:0000256" key="3">
    <source>
        <dbReference type="ARBA" id="ARBA00023242"/>
    </source>
</evidence>
<keyword evidence="7" id="KW-1185">Reference proteome</keyword>
<evidence type="ECO:0000256" key="4">
    <source>
        <dbReference type="SAM" id="MobiDB-lite"/>
    </source>
</evidence>
<dbReference type="AlphaFoldDB" id="A0AAV3PSD6"/>
<keyword evidence="3" id="KW-0539">Nucleus</keyword>
<evidence type="ECO:0000256" key="2">
    <source>
        <dbReference type="ARBA" id="ARBA00009057"/>
    </source>
</evidence>
<gene>
    <name evidence="6" type="ORF">LIER_37944</name>
</gene>
<dbReference type="PANTHER" id="PTHR46058">
    <property type="entry name" value="PROTEIN BREVIS RADIX-LIKE 1"/>
    <property type="match status" value="1"/>
</dbReference>
<feature type="region of interest" description="Disordered" evidence="4">
    <location>
        <begin position="1"/>
        <end position="42"/>
    </location>
</feature>
<reference evidence="6 7" key="1">
    <citation type="submission" date="2024-01" db="EMBL/GenBank/DDBJ databases">
        <title>The complete chloroplast genome sequence of Lithospermum erythrorhizon: insights into the phylogenetic relationship among Boraginaceae species and the maternal lineages of purple gromwells.</title>
        <authorList>
            <person name="Okada T."/>
            <person name="Watanabe K."/>
        </authorList>
    </citation>
    <scope>NUCLEOTIDE SEQUENCE [LARGE SCALE GENOMIC DNA]</scope>
</reference>
<organism evidence="6 7">
    <name type="scientific">Lithospermum erythrorhizon</name>
    <name type="common">Purple gromwell</name>
    <name type="synonym">Lithospermum officinale var. erythrorhizon</name>
    <dbReference type="NCBI Taxonomy" id="34254"/>
    <lineage>
        <taxon>Eukaryota</taxon>
        <taxon>Viridiplantae</taxon>
        <taxon>Streptophyta</taxon>
        <taxon>Embryophyta</taxon>
        <taxon>Tracheophyta</taxon>
        <taxon>Spermatophyta</taxon>
        <taxon>Magnoliopsida</taxon>
        <taxon>eudicotyledons</taxon>
        <taxon>Gunneridae</taxon>
        <taxon>Pentapetalae</taxon>
        <taxon>asterids</taxon>
        <taxon>lamiids</taxon>
        <taxon>Boraginales</taxon>
        <taxon>Boraginaceae</taxon>
        <taxon>Boraginoideae</taxon>
        <taxon>Lithospermeae</taxon>
        <taxon>Lithospermum</taxon>
    </lineage>
</organism>
<comment type="similarity">
    <text evidence="2">Belongs to the BRX family.</text>
</comment>
<comment type="subcellular location">
    <subcellularLocation>
        <location evidence="1">Nucleus</location>
    </subcellularLocation>
</comment>